<dbReference type="EMBL" id="JAUCBP010000001">
    <property type="protein sequence ID" value="MDM7859321.1"/>
    <property type="molecule type" value="Genomic_DNA"/>
</dbReference>
<sequence length="242" mass="27754">MKKLLILSIALNGYQWLYHKHLASHRRYADKIDADYLLVDQPSFVGLGSECCWLKIHLIQAALRAGYKHVLFLDADAMVHAHTPDILADPANDYPLLMARGRTQRWNSGVILVKNCQATLDFIDFVLAHKNDPIAEQHSVGWGENGHIIAADAQLRLTRALSLKWNNTYDQHCADYIRHFCAGSLRTSSVSNFIHKVVHWMTAKMAKYNSEIHSIENLNGLLYSVIRRYPQFFTAKQSYYEQ</sequence>
<gene>
    <name evidence="2" type="ORF">QTP81_01715</name>
</gene>
<comment type="caution">
    <text evidence="2">The sequence shown here is derived from an EMBL/GenBank/DDBJ whole genome shotgun (WGS) entry which is preliminary data.</text>
</comment>
<evidence type="ECO:0000313" key="2">
    <source>
        <dbReference type="EMBL" id="MDM7859321.1"/>
    </source>
</evidence>
<proteinExistence type="predicted"/>
<accession>A0ABT7ST00</accession>
<dbReference type="Gene3D" id="3.90.550.10">
    <property type="entry name" value="Spore Coat Polysaccharide Biosynthesis Protein SpsA, Chain A"/>
    <property type="match status" value="1"/>
</dbReference>
<dbReference type="RefSeq" id="WP_289363258.1">
    <property type="nucleotide sequence ID" value="NZ_JAUCBP010000001.1"/>
</dbReference>
<evidence type="ECO:0000313" key="3">
    <source>
        <dbReference type="Proteomes" id="UP001234343"/>
    </source>
</evidence>
<dbReference type="InterPro" id="IPR005069">
    <property type="entry name" value="Nucl-diP-sugar_transferase"/>
</dbReference>
<feature type="domain" description="Nucleotide-diphospho-sugar transferase" evidence="1">
    <location>
        <begin position="14"/>
        <end position="133"/>
    </location>
</feature>
<dbReference type="SUPFAM" id="SSF53448">
    <property type="entry name" value="Nucleotide-diphospho-sugar transferases"/>
    <property type="match status" value="1"/>
</dbReference>
<organism evidence="2 3">
    <name type="scientific">Alteromonas arenosi</name>
    <dbReference type="NCBI Taxonomy" id="3055817"/>
    <lineage>
        <taxon>Bacteria</taxon>
        <taxon>Pseudomonadati</taxon>
        <taxon>Pseudomonadota</taxon>
        <taxon>Gammaproteobacteria</taxon>
        <taxon>Alteromonadales</taxon>
        <taxon>Alteromonadaceae</taxon>
        <taxon>Alteromonas/Salinimonas group</taxon>
        <taxon>Alteromonas</taxon>
    </lineage>
</organism>
<keyword evidence="2" id="KW-0808">Transferase</keyword>
<dbReference type="InterPro" id="IPR029044">
    <property type="entry name" value="Nucleotide-diphossugar_trans"/>
</dbReference>
<dbReference type="GO" id="GO:0016740">
    <property type="term" value="F:transferase activity"/>
    <property type="evidence" value="ECO:0007669"/>
    <property type="project" value="UniProtKB-KW"/>
</dbReference>
<reference evidence="2 3" key="1">
    <citation type="submission" date="2023-06" db="EMBL/GenBank/DDBJ databases">
        <title>Alteromonas sp. ASW11-36 isolated from intertidal sand.</title>
        <authorList>
            <person name="Li Y."/>
        </authorList>
    </citation>
    <scope>NUCLEOTIDE SEQUENCE [LARGE SCALE GENOMIC DNA]</scope>
    <source>
        <strain evidence="2 3">ASW11-36</strain>
    </source>
</reference>
<name>A0ABT7ST00_9ALTE</name>
<protein>
    <submittedName>
        <fullName evidence="2">Nucleotide-diphospho-sugar transferase</fullName>
    </submittedName>
</protein>
<dbReference type="Proteomes" id="UP001234343">
    <property type="component" value="Unassembled WGS sequence"/>
</dbReference>
<keyword evidence="3" id="KW-1185">Reference proteome</keyword>
<evidence type="ECO:0000259" key="1">
    <source>
        <dbReference type="Pfam" id="PF03407"/>
    </source>
</evidence>
<dbReference type="Pfam" id="PF03407">
    <property type="entry name" value="Nucleotid_trans"/>
    <property type="match status" value="1"/>
</dbReference>